<keyword evidence="1" id="KW-0472">Membrane</keyword>
<feature type="transmembrane region" description="Helical" evidence="1">
    <location>
        <begin position="141"/>
        <end position="161"/>
    </location>
</feature>
<sequence length="213" mass="25045">MAGPMHHYYLIKFTIQTLFSLTGFDSYVQIDDWIKSILGFLSMMTTFRENKLRCPTPPYPYPHSSGREWAVGTIDDFKAALKEGCLWKRRAVSIRRKKTTEKLMQMILFFLIPKRGEVLYFNSGKEPHFFIICYPSKQWVFFFFIFSLLYLNDTVFSLTLFEVGRPLSWKRAAAEVVRVSADKEKGMAIKSGRTCLKRNNFLSFWGLQFQFFV</sequence>
<protein>
    <submittedName>
        <fullName evidence="2">Uncharacterized protein</fullName>
    </submittedName>
</protein>
<keyword evidence="3" id="KW-1185">Reference proteome</keyword>
<evidence type="ECO:0000313" key="2">
    <source>
        <dbReference type="EMBL" id="GIX99200.1"/>
    </source>
</evidence>
<evidence type="ECO:0000313" key="3">
    <source>
        <dbReference type="Proteomes" id="UP001054945"/>
    </source>
</evidence>
<dbReference type="Proteomes" id="UP001054945">
    <property type="component" value="Unassembled WGS sequence"/>
</dbReference>
<accession>A0AAV4PTE8</accession>
<organism evidence="2 3">
    <name type="scientific">Caerostris extrusa</name>
    <name type="common">Bark spider</name>
    <name type="synonym">Caerostris bankana</name>
    <dbReference type="NCBI Taxonomy" id="172846"/>
    <lineage>
        <taxon>Eukaryota</taxon>
        <taxon>Metazoa</taxon>
        <taxon>Ecdysozoa</taxon>
        <taxon>Arthropoda</taxon>
        <taxon>Chelicerata</taxon>
        <taxon>Arachnida</taxon>
        <taxon>Araneae</taxon>
        <taxon>Araneomorphae</taxon>
        <taxon>Entelegynae</taxon>
        <taxon>Araneoidea</taxon>
        <taxon>Araneidae</taxon>
        <taxon>Caerostris</taxon>
    </lineage>
</organism>
<dbReference type="AlphaFoldDB" id="A0AAV4PTE8"/>
<keyword evidence="1" id="KW-0812">Transmembrane</keyword>
<gene>
    <name evidence="2" type="ORF">CEXT_679831</name>
</gene>
<name>A0AAV4PTE8_CAEEX</name>
<reference evidence="2 3" key="1">
    <citation type="submission" date="2021-06" db="EMBL/GenBank/DDBJ databases">
        <title>Caerostris extrusa draft genome.</title>
        <authorList>
            <person name="Kono N."/>
            <person name="Arakawa K."/>
        </authorList>
    </citation>
    <scope>NUCLEOTIDE SEQUENCE [LARGE SCALE GENOMIC DNA]</scope>
</reference>
<proteinExistence type="predicted"/>
<keyword evidence="1" id="KW-1133">Transmembrane helix</keyword>
<comment type="caution">
    <text evidence="2">The sequence shown here is derived from an EMBL/GenBank/DDBJ whole genome shotgun (WGS) entry which is preliminary data.</text>
</comment>
<dbReference type="EMBL" id="BPLR01005015">
    <property type="protein sequence ID" value="GIX99200.1"/>
    <property type="molecule type" value="Genomic_DNA"/>
</dbReference>
<evidence type="ECO:0000256" key="1">
    <source>
        <dbReference type="SAM" id="Phobius"/>
    </source>
</evidence>